<name>A0A5N6NUA9_9ASTR</name>
<protein>
    <recommendedName>
        <fullName evidence="4">Selenoprotein H-like</fullName>
    </recommendedName>
</protein>
<evidence type="ECO:0008006" key="4">
    <source>
        <dbReference type="Google" id="ProtNLM"/>
    </source>
</evidence>
<dbReference type="PANTHER" id="PTHR33638:SF1">
    <property type="entry name" value="SELENOPROTEIN H"/>
    <property type="match status" value="1"/>
</dbReference>
<feature type="compositionally biased region" description="Low complexity" evidence="1">
    <location>
        <begin position="21"/>
        <end position="30"/>
    </location>
</feature>
<evidence type="ECO:0000313" key="3">
    <source>
        <dbReference type="Proteomes" id="UP000326396"/>
    </source>
</evidence>
<dbReference type="InterPro" id="IPR052674">
    <property type="entry name" value="SelWTH-like"/>
</dbReference>
<feature type="compositionally biased region" description="Basic and acidic residues" evidence="1">
    <location>
        <begin position="1"/>
        <end position="10"/>
    </location>
</feature>
<dbReference type="PANTHER" id="PTHR33638">
    <property type="entry name" value="SELENOPROTEIN H"/>
    <property type="match status" value="1"/>
</dbReference>
<dbReference type="FunFam" id="3.40.30.10:FF:000361">
    <property type="entry name" value="Selenium binding protein"/>
    <property type="match status" value="1"/>
</dbReference>
<evidence type="ECO:0000313" key="2">
    <source>
        <dbReference type="EMBL" id="KAD5317297.1"/>
    </source>
</evidence>
<keyword evidence="3" id="KW-1185">Reference proteome</keyword>
<feature type="region of interest" description="Disordered" evidence="1">
    <location>
        <begin position="1"/>
        <end position="30"/>
    </location>
</feature>
<dbReference type="Proteomes" id="UP000326396">
    <property type="component" value="Linkage Group LG17"/>
</dbReference>
<accession>A0A5N6NUA9</accession>
<feature type="compositionally biased region" description="Basic residues" evidence="1">
    <location>
        <begin position="47"/>
        <end position="63"/>
    </location>
</feature>
<organism evidence="2 3">
    <name type="scientific">Mikania micrantha</name>
    <name type="common">bitter vine</name>
    <dbReference type="NCBI Taxonomy" id="192012"/>
    <lineage>
        <taxon>Eukaryota</taxon>
        <taxon>Viridiplantae</taxon>
        <taxon>Streptophyta</taxon>
        <taxon>Embryophyta</taxon>
        <taxon>Tracheophyta</taxon>
        <taxon>Spermatophyta</taxon>
        <taxon>Magnoliopsida</taxon>
        <taxon>eudicotyledons</taxon>
        <taxon>Gunneridae</taxon>
        <taxon>Pentapetalae</taxon>
        <taxon>asterids</taxon>
        <taxon>campanulids</taxon>
        <taxon>Asterales</taxon>
        <taxon>Asteraceae</taxon>
        <taxon>Asteroideae</taxon>
        <taxon>Heliantheae alliance</taxon>
        <taxon>Eupatorieae</taxon>
        <taxon>Mikania</taxon>
    </lineage>
</organism>
<evidence type="ECO:0000256" key="1">
    <source>
        <dbReference type="SAM" id="MobiDB-lite"/>
    </source>
</evidence>
<dbReference type="Gene3D" id="3.40.30.10">
    <property type="entry name" value="Glutaredoxin"/>
    <property type="match status" value="1"/>
</dbReference>
<dbReference type="AlphaFoldDB" id="A0A5N6NUA9"/>
<feature type="region of interest" description="Disordered" evidence="1">
    <location>
        <begin position="43"/>
        <end position="70"/>
    </location>
</feature>
<dbReference type="EMBL" id="SZYD01000009">
    <property type="protein sequence ID" value="KAD5317297.1"/>
    <property type="molecule type" value="Genomic_DNA"/>
</dbReference>
<dbReference type="OrthoDB" id="1933874at2759"/>
<proteinExistence type="predicted"/>
<gene>
    <name evidence="2" type="ORF">E3N88_17243</name>
</gene>
<reference evidence="2 3" key="1">
    <citation type="submission" date="2019-05" db="EMBL/GenBank/DDBJ databases">
        <title>Mikania micrantha, genome provides insights into the molecular mechanism of rapid growth.</title>
        <authorList>
            <person name="Liu B."/>
        </authorList>
    </citation>
    <scope>NUCLEOTIDE SEQUENCE [LARGE SCALE GENOMIC DNA]</scope>
    <source>
        <strain evidence="2">NLD-2019</strain>
        <tissue evidence="2">Leaf</tissue>
    </source>
</reference>
<comment type="caution">
    <text evidence="2">The sequence shown here is derived from an EMBL/GenBank/DDBJ whole genome shotgun (WGS) entry which is preliminary data.</text>
</comment>
<sequence length="155" mass="17284">MAPTKRKSDGKPGTTHKTTRVTRSSTRQTTKVITKVTTTVMVEPTPKSKKAKITTKNKPKSKPKAGNGSKTIVIEHCKQCNQFKIRAHKVKLDLENAVPGITVLINPQQPRRGCFEVREEDGKKFVSLLNMKPPFAPMKALDMDAVISDIIHQIR</sequence>
<dbReference type="GO" id="GO:0005794">
    <property type="term" value="C:Golgi apparatus"/>
    <property type="evidence" value="ECO:0007669"/>
    <property type="project" value="TreeGrafter"/>
</dbReference>